<protein>
    <submittedName>
        <fullName evidence="1">HAD family phosphatase</fullName>
    </submittedName>
</protein>
<dbReference type="Proteomes" id="UP000509302">
    <property type="component" value="Chromosome"/>
</dbReference>
<dbReference type="InterPro" id="IPR006439">
    <property type="entry name" value="HAD-SF_hydro_IA"/>
</dbReference>
<dbReference type="SFLD" id="SFLDG01129">
    <property type="entry name" value="C1.5:_HAD__Beta-PGM__Phosphata"/>
    <property type="match status" value="1"/>
</dbReference>
<dbReference type="AlphaFoldDB" id="A0A7H9AKL1"/>
<dbReference type="InterPro" id="IPR023198">
    <property type="entry name" value="PGP-like_dom2"/>
</dbReference>
<dbReference type="Gene3D" id="1.10.150.240">
    <property type="entry name" value="Putative phosphatase, domain 2"/>
    <property type="match status" value="1"/>
</dbReference>
<keyword evidence="2" id="KW-1185">Reference proteome</keyword>
<evidence type="ECO:0000313" key="2">
    <source>
        <dbReference type="Proteomes" id="UP000509302"/>
    </source>
</evidence>
<reference evidence="1 2" key="1">
    <citation type="journal article" date="2006" name="Int. J. Syst. Evol. Microbiol.">
        <title>Costertonia aggregata gen. nov., sp. nov., a mesophilic marine bacterium of the family Flavobacteriaceae, isolated from a mature biofilm.</title>
        <authorList>
            <person name="Kwon K.K."/>
            <person name="Lee Y.K."/>
            <person name="Lee H.K."/>
        </authorList>
    </citation>
    <scope>NUCLEOTIDE SEQUENCE [LARGE SCALE GENOMIC DNA]</scope>
    <source>
        <strain evidence="1 2">KCCM 42265</strain>
    </source>
</reference>
<dbReference type="KEGG" id="cagg:HYG79_00355"/>
<name>A0A7H9AKL1_9FLAO</name>
<proteinExistence type="predicted"/>
<sequence>MIRNIIFDFGDVFINLDKAIIFKEIEKFGGTSKLSPKLQKANNLFEVGRMTTADFIDTLKAVYPKASKQEIKTIWNAMLLDFPDYRLRFLEELAKEEKYSLFLLSNTNALHIAHVRKIMGTKKYERFKNCFKRFYLSHEINMRKPNTNIYEFVLAQNKLKAEETLFIDDTSENTEAASTLGIHCWNIQVGKEDIIQLKTKL</sequence>
<dbReference type="CDD" id="cd02603">
    <property type="entry name" value="HAD_sEH-N_like"/>
    <property type="match status" value="1"/>
</dbReference>
<evidence type="ECO:0000313" key="1">
    <source>
        <dbReference type="EMBL" id="QLG43864.1"/>
    </source>
</evidence>
<organism evidence="1 2">
    <name type="scientific">Costertonia aggregata</name>
    <dbReference type="NCBI Taxonomy" id="343403"/>
    <lineage>
        <taxon>Bacteria</taxon>
        <taxon>Pseudomonadati</taxon>
        <taxon>Bacteroidota</taxon>
        <taxon>Flavobacteriia</taxon>
        <taxon>Flavobacteriales</taxon>
        <taxon>Flavobacteriaceae</taxon>
        <taxon>Costertonia</taxon>
    </lineage>
</organism>
<accession>A0A7H9AKL1</accession>
<dbReference type="Gene3D" id="3.40.50.1000">
    <property type="entry name" value="HAD superfamily/HAD-like"/>
    <property type="match status" value="1"/>
</dbReference>
<dbReference type="SFLD" id="SFLDS00003">
    <property type="entry name" value="Haloacid_Dehalogenase"/>
    <property type="match status" value="1"/>
</dbReference>
<gene>
    <name evidence="1" type="ORF">HYG79_00355</name>
</gene>
<dbReference type="RefSeq" id="WP_179240201.1">
    <property type="nucleotide sequence ID" value="NZ_CP058595.1"/>
</dbReference>
<dbReference type="InterPro" id="IPR023214">
    <property type="entry name" value="HAD_sf"/>
</dbReference>
<dbReference type="PANTHER" id="PTHR43611">
    <property type="entry name" value="ALPHA-D-GLUCOSE 1-PHOSPHATE PHOSPHATASE"/>
    <property type="match status" value="1"/>
</dbReference>
<dbReference type="InterPro" id="IPR041492">
    <property type="entry name" value="HAD_2"/>
</dbReference>
<dbReference type="PANTHER" id="PTHR43611:SF3">
    <property type="entry name" value="FLAVIN MONONUCLEOTIDE HYDROLASE 1, CHLOROPLATIC"/>
    <property type="match status" value="1"/>
</dbReference>
<dbReference type="InterPro" id="IPR036412">
    <property type="entry name" value="HAD-like_sf"/>
</dbReference>
<dbReference type="EMBL" id="CP058595">
    <property type="protein sequence ID" value="QLG43864.1"/>
    <property type="molecule type" value="Genomic_DNA"/>
</dbReference>
<dbReference type="NCBIfam" id="TIGR01509">
    <property type="entry name" value="HAD-SF-IA-v3"/>
    <property type="match status" value="1"/>
</dbReference>
<dbReference type="SUPFAM" id="SSF56784">
    <property type="entry name" value="HAD-like"/>
    <property type="match status" value="1"/>
</dbReference>
<dbReference type="Pfam" id="PF13419">
    <property type="entry name" value="HAD_2"/>
    <property type="match status" value="1"/>
</dbReference>